<protein>
    <submittedName>
        <fullName evidence="2">Uncharacterized protein</fullName>
    </submittedName>
</protein>
<sequence length="93" mass="10466">MVKARKPQKPVGGAVTAKLDKFGSVQRQIARERQRHSNAMAGFAAKRSAAARIADAVRRAVALADLPPREKEERDRHRAKLSELERRARDARR</sequence>
<feature type="compositionally biased region" description="Basic and acidic residues" evidence="1">
    <location>
        <begin position="67"/>
        <end position="93"/>
    </location>
</feature>
<evidence type="ECO:0000313" key="2">
    <source>
        <dbReference type="EMBL" id="MBC4016991.1"/>
    </source>
</evidence>
<proteinExistence type="predicted"/>
<name>A0A9X0UEM7_9PROT</name>
<dbReference type="RefSeq" id="WP_186771757.1">
    <property type="nucleotide sequence ID" value="NZ_JACOMF010000021.1"/>
</dbReference>
<comment type="caution">
    <text evidence="2">The sequence shown here is derived from an EMBL/GenBank/DDBJ whole genome shotgun (WGS) entry which is preliminary data.</text>
</comment>
<evidence type="ECO:0000313" key="3">
    <source>
        <dbReference type="Proteomes" id="UP000600101"/>
    </source>
</evidence>
<dbReference type="EMBL" id="JACOMF010000021">
    <property type="protein sequence ID" value="MBC4016991.1"/>
    <property type="molecule type" value="Genomic_DNA"/>
</dbReference>
<evidence type="ECO:0000256" key="1">
    <source>
        <dbReference type="SAM" id="MobiDB-lite"/>
    </source>
</evidence>
<organism evidence="2 3">
    <name type="scientific">Siccirubricoccus deserti</name>
    <dbReference type="NCBI Taxonomy" id="2013562"/>
    <lineage>
        <taxon>Bacteria</taxon>
        <taxon>Pseudomonadati</taxon>
        <taxon>Pseudomonadota</taxon>
        <taxon>Alphaproteobacteria</taxon>
        <taxon>Acetobacterales</taxon>
        <taxon>Roseomonadaceae</taxon>
        <taxon>Siccirubricoccus</taxon>
    </lineage>
</organism>
<reference evidence="2" key="1">
    <citation type="submission" date="2020-08" db="EMBL/GenBank/DDBJ databases">
        <authorList>
            <person name="Hu Y."/>
            <person name="Nguyen S.V."/>
            <person name="Li F."/>
            <person name="Fanning S."/>
        </authorList>
    </citation>
    <scope>NUCLEOTIDE SEQUENCE</scope>
    <source>
        <strain evidence="2">SYSU D8009</strain>
    </source>
</reference>
<gene>
    <name evidence="2" type="ORF">H7965_16875</name>
</gene>
<keyword evidence="3" id="KW-1185">Reference proteome</keyword>
<accession>A0A9X0UEM7</accession>
<dbReference type="Proteomes" id="UP000600101">
    <property type="component" value="Unassembled WGS sequence"/>
</dbReference>
<dbReference type="AlphaFoldDB" id="A0A9X0UEM7"/>
<feature type="region of interest" description="Disordered" evidence="1">
    <location>
        <begin position="66"/>
        <end position="93"/>
    </location>
</feature>